<dbReference type="OrthoDB" id="7934455at2759"/>
<evidence type="ECO:0000313" key="2">
    <source>
        <dbReference type="EMBL" id="EDW58588.1"/>
    </source>
</evidence>
<dbReference type="eggNOG" id="ENOG502RN8H">
    <property type="taxonomic scope" value="Eukaryota"/>
</dbReference>
<reference evidence="2 3" key="1">
    <citation type="journal article" date="2007" name="Nature">
        <title>Evolution of genes and genomes on the Drosophila phylogeny.</title>
        <authorList>
            <consortium name="Drosophila 12 Genomes Consortium"/>
            <person name="Clark A.G."/>
            <person name="Eisen M.B."/>
            <person name="Smith D.R."/>
            <person name="Bergman C.M."/>
            <person name="Oliver B."/>
            <person name="Markow T.A."/>
            <person name="Kaufman T.C."/>
            <person name="Kellis M."/>
            <person name="Gelbart W."/>
            <person name="Iyer V.N."/>
            <person name="Pollard D.A."/>
            <person name="Sackton T.B."/>
            <person name="Larracuente A.M."/>
            <person name="Singh N.D."/>
            <person name="Abad J.P."/>
            <person name="Abt D.N."/>
            <person name="Adryan B."/>
            <person name="Aguade M."/>
            <person name="Akashi H."/>
            <person name="Anderson W.W."/>
            <person name="Aquadro C.F."/>
            <person name="Ardell D.H."/>
            <person name="Arguello R."/>
            <person name="Artieri C.G."/>
            <person name="Barbash D.A."/>
            <person name="Barker D."/>
            <person name="Barsanti P."/>
            <person name="Batterham P."/>
            <person name="Batzoglou S."/>
            <person name="Begun D."/>
            <person name="Bhutkar A."/>
            <person name="Blanco E."/>
            <person name="Bosak S.A."/>
            <person name="Bradley R.K."/>
            <person name="Brand A.D."/>
            <person name="Brent M.R."/>
            <person name="Brooks A.N."/>
            <person name="Brown R.H."/>
            <person name="Butlin R.K."/>
            <person name="Caggese C."/>
            <person name="Calvi B.R."/>
            <person name="Bernardo de Carvalho A."/>
            <person name="Caspi A."/>
            <person name="Castrezana S."/>
            <person name="Celniker S.E."/>
            <person name="Chang J.L."/>
            <person name="Chapple C."/>
            <person name="Chatterji S."/>
            <person name="Chinwalla A."/>
            <person name="Civetta A."/>
            <person name="Clifton S.W."/>
            <person name="Comeron J.M."/>
            <person name="Costello J.C."/>
            <person name="Coyne J.A."/>
            <person name="Daub J."/>
            <person name="David R.G."/>
            <person name="Delcher A.L."/>
            <person name="Delehaunty K."/>
            <person name="Do C.B."/>
            <person name="Ebling H."/>
            <person name="Edwards K."/>
            <person name="Eickbush T."/>
            <person name="Evans J.D."/>
            <person name="Filipski A."/>
            <person name="Findeiss S."/>
            <person name="Freyhult E."/>
            <person name="Fulton L."/>
            <person name="Fulton R."/>
            <person name="Garcia A.C."/>
            <person name="Gardiner A."/>
            <person name="Garfield D.A."/>
            <person name="Garvin B.E."/>
            <person name="Gibson G."/>
            <person name="Gilbert D."/>
            <person name="Gnerre S."/>
            <person name="Godfrey J."/>
            <person name="Good R."/>
            <person name="Gotea V."/>
            <person name="Gravely B."/>
            <person name="Greenberg A.J."/>
            <person name="Griffiths-Jones S."/>
            <person name="Gross S."/>
            <person name="Guigo R."/>
            <person name="Gustafson E.A."/>
            <person name="Haerty W."/>
            <person name="Hahn M.W."/>
            <person name="Halligan D.L."/>
            <person name="Halpern A.L."/>
            <person name="Halter G.M."/>
            <person name="Han M.V."/>
            <person name="Heger A."/>
            <person name="Hillier L."/>
            <person name="Hinrichs A.S."/>
            <person name="Holmes I."/>
            <person name="Hoskins R.A."/>
            <person name="Hubisz M.J."/>
            <person name="Hultmark D."/>
            <person name="Huntley M.A."/>
            <person name="Jaffe D.B."/>
            <person name="Jagadeeshan S."/>
            <person name="Jeck W.R."/>
            <person name="Johnson J."/>
            <person name="Jones C.D."/>
            <person name="Jordan W.C."/>
            <person name="Karpen G.H."/>
            <person name="Kataoka E."/>
            <person name="Keightley P.D."/>
            <person name="Kheradpour P."/>
            <person name="Kirkness E.F."/>
            <person name="Koerich L.B."/>
            <person name="Kristiansen K."/>
            <person name="Kudrna D."/>
            <person name="Kulathinal R.J."/>
            <person name="Kumar S."/>
            <person name="Kwok R."/>
            <person name="Lander E."/>
            <person name="Langley C.H."/>
            <person name="Lapoint R."/>
            <person name="Lazzaro B.P."/>
            <person name="Lee S.J."/>
            <person name="Levesque L."/>
            <person name="Li R."/>
            <person name="Lin C.F."/>
            <person name="Lin M.F."/>
            <person name="Lindblad-Toh K."/>
            <person name="Llopart A."/>
            <person name="Long M."/>
            <person name="Low L."/>
            <person name="Lozovsky E."/>
            <person name="Lu J."/>
            <person name="Luo M."/>
            <person name="Machado C.A."/>
            <person name="Makalowski W."/>
            <person name="Marzo M."/>
            <person name="Matsuda M."/>
            <person name="Matzkin L."/>
            <person name="McAllister B."/>
            <person name="McBride C.S."/>
            <person name="McKernan B."/>
            <person name="McKernan K."/>
            <person name="Mendez-Lago M."/>
            <person name="Minx P."/>
            <person name="Mollenhauer M.U."/>
            <person name="Montooth K."/>
            <person name="Mount S.M."/>
            <person name="Mu X."/>
            <person name="Myers E."/>
            <person name="Negre B."/>
            <person name="Newfeld S."/>
            <person name="Nielsen R."/>
            <person name="Noor M.A."/>
            <person name="O'Grady P."/>
            <person name="Pachter L."/>
            <person name="Papaceit M."/>
            <person name="Parisi M.J."/>
            <person name="Parisi M."/>
            <person name="Parts L."/>
            <person name="Pedersen J.S."/>
            <person name="Pesole G."/>
            <person name="Phillippy A.M."/>
            <person name="Ponting C.P."/>
            <person name="Pop M."/>
            <person name="Porcelli D."/>
            <person name="Powell J.R."/>
            <person name="Prohaska S."/>
            <person name="Pruitt K."/>
            <person name="Puig M."/>
            <person name="Quesneville H."/>
            <person name="Ram K.R."/>
            <person name="Rand D."/>
            <person name="Rasmussen M.D."/>
            <person name="Reed L.K."/>
            <person name="Reenan R."/>
            <person name="Reily A."/>
            <person name="Remington K.A."/>
            <person name="Rieger T.T."/>
            <person name="Ritchie M.G."/>
            <person name="Robin C."/>
            <person name="Rogers Y.H."/>
            <person name="Rohde C."/>
            <person name="Rozas J."/>
            <person name="Rubenfield M.J."/>
            <person name="Ruiz A."/>
            <person name="Russo S."/>
            <person name="Salzberg S.L."/>
            <person name="Sanchez-Gracia A."/>
            <person name="Saranga D.J."/>
            <person name="Sato H."/>
            <person name="Schaeffer S.W."/>
            <person name="Schatz M.C."/>
            <person name="Schlenke T."/>
            <person name="Schwartz R."/>
            <person name="Segarra C."/>
            <person name="Singh R.S."/>
            <person name="Sirot L."/>
            <person name="Sirota M."/>
            <person name="Sisneros N.B."/>
            <person name="Smith C.D."/>
            <person name="Smith T.F."/>
            <person name="Spieth J."/>
            <person name="Stage D.E."/>
            <person name="Stark A."/>
            <person name="Stephan W."/>
            <person name="Strausberg R.L."/>
            <person name="Strempel S."/>
            <person name="Sturgill D."/>
            <person name="Sutton G."/>
            <person name="Sutton G.G."/>
            <person name="Tao W."/>
            <person name="Teichmann S."/>
            <person name="Tobari Y.N."/>
            <person name="Tomimura Y."/>
            <person name="Tsolas J.M."/>
            <person name="Valente V.L."/>
            <person name="Venter E."/>
            <person name="Venter J.C."/>
            <person name="Vicario S."/>
            <person name="Vieira F.G."/>
            <person name="Vilella A.J."/>
            <person name="Villasante A."/>
            <person name="Walenz B."/>
            <person name="Wang J."/>
            <person name="Wasserman M."/>
            <person name="Watts T."/>
            <person name="Wilson D."/>
            <person name="Wilson R.K."/>
            <person name="Wing R.A."/>
            <person name="Wolfner M.F."/>
            <person name="Wong A."/>
            <person name="Wong G.K."/>
            <person name="Wu C.I."/>
            <person name="Wu G."/>
            <person name="Yamamoto D."/>
            <person name="Yang H.P."/>
            <person name="Yang S.P."/>
            <person name="Yorke J.A."/>
            <person name="Yoshida K."/>
            <person name="Zdobnov E."/>
            <person name="Zhang P."/>
            <person name="Zhang Y."/>
            <person name="Zimin A.V."/>
            <person name="Baldwin J."/>
            <person name="Abdouelleil A."/>
            <person name="Abdulkadir J."/>
            <person name="Abebe A."/>
            <person name="Abera B."/>
            <person name="Abreu J."/>
            <person name="Acer S.C."/>
            <person name="Aftuck L."/>
            <person name="Alexander A."/>
            <person name="An P."/>
            <person name="Anderson E."/>
            <person name="Anderson S."/>
            <person name="Arachi H."/>
            <person name="Azer M."/>
            <person name="Bachantsang P."/>
            <person name="Barry A."/>
            <person name="Bayul T."/>
            <person name="Berlin A."/>
            <person name="Bessette D."/>
            <person name="Bloom T."/>
            <person name="Blye J."/>
            <person name="Boguslavskiy L."/>
            <person name="Bonnet C."/>
            <person name="Boukhgalter B."/>
            <person name="Bourzgui I."/>
            <person name="Brown A."/>
            <person name="Cahill P."/>
            <person name="Channer S."/>
            <person name="Cheshatsang Y."/>
            <person name="Chuda L."/>
            <person name="Citroen M."/>
            <person name="Collymore A."/>
            <person name="Cooke P."/>
            <person name="Costello M."/>
            <person name="D'Aco K."/>
            <person name="Daza R."/>
            <person name="De Haan G."/>
            <person name="DeGray S."/>
            <person name="DeMaso C."/>
            <person name="Dhargay N."/>
            <person name="Dooley K."/>
            <person name="Dooley E."/>
            <person name="Doricent M."/>
            <person name="Dorje P."/>
            <person name="Dorjee K."/>
            <person name="Dupes A."/>
            <person name="Elong R."/>
            <person name="Falk J."/>
            <person name="Farina A."/>
            <person name="Faro S."/>
            <person name="Ferguson D."/>
            <person name="Fisher S."/>
            <person name="Foley C.D."/>
            <person name="Franke A."/>
            <person name="Friedrich D."/>
            <person name="Gadbois L."/>
            <person name="Gearin G."/>
            <person name="Gearin C.R."/>
            <person name="Giannoukos G."/>
            <person name="Goode T."/>
            <person name="Graham J."/>
            <person name="Grandbois E."/>
            <person name="Grewal S."/>
            <person name="Gyaltsen K."/>
            <person name="Hafez N."/>
            <person name="Hagos B."/>
            <person name="Hall J."/>
            <person name="Henson C."/>
            <person name="Hollinger A."/>
            <person name="Honan T."/>
            <person name="Huard M.D."/>
            <person name="Hughes L."/>
            <person name="Hurhula B."/>
            <person name="Husby M.E."/>
            <person name="Kamat A."/>
            <person name="Kanga B."/>
            <person name="Kashin S."/>
            <person name="Khazanovich D."/>
            <person name="Kisner P."/>
            <person name="Lance K."/>
            <person name="Lara M."/>
            <person name="Lee W."/>
            <person name="Lennon N."/>
            <person name="Letendre F."/>
            <person name="LeVine R."/>
            <person name="Lipovsky A."/>
            <person name="Liu X."/>
            <person name="Liu J."/>
            <person name="Liu S."/>
            <person name="Lokyitsang T."/>
            <person name="Lokyitsang Y."/>
            <person name="Lubonja R."/>
            <person name="Lui A."/>
            <person name="MacDonald P."/>
            <person name="Magnisalis V."/>
            <person name="Maru K."/>
            <person name="Matthews C."/>
            <person name="McCusker W."/>
            <person name="McDonough S."/>
            <person name="Mehta T."/>
            <person name="Meldrim J."/>
            <person name="Meneus L."/>
            <person name="Mihai O."/>
            <person name="Mihalev A."/>
            <person name="Mihova T."/>
            <person name="Mittelman R."/>
            <person name="Mlenga V."/>
            <person name="Montmayeur A."/>
            <person name="Mulrain L."/>
            <person name="Navidi A."/>
            <person name="Naylor J."/>
            <person name="Negash T."/>
            <person name="Nguyen T."/>
            <person name="Nguyen N."/>
            <person name="Nicol R."/>
            <person name="Norbu C."/>
            <person name="Norbu N."/>
            <person name="Novod N."/>
            <person name="O'Neill B."/>
            <person name="Osman S."/>
            <person name="Markiewicz E."/>
            <person name="Oyono O.L."/>
            <person name="Patti C."/>
            <person name="Phunkhang P."/>
            <person name="Pierre F."/>
            <person name="Priest M."/>
            <person name="Raghuraman S."/>
            <person name="Rege F."/>
            <person name="Reyes R."/>
            <person name="Rise C."/>
            <person name="Rogov P."/>
            <person name="Ross K."/>
            <person name="Ryan E."/>
            <person name="Settipalli S."/>
            <person name="Shea T."/>
            <person name="Sherpa N."/>
            <person name="Shi L."/>
            <person name="Shih D."/>
            <person name="Sparrow T."/>
            <person name="Spaulding J."/>
            <person name="Stalker J."/>
            <person name="Stange-Thomann N."/>
            <person name="Stavropoulos S."/>
            <person name="Stone C."/>
            <person name="Strader C."/>
            <person name="Tesfaye S."/>
            <person name="Thomson T."/>
            <person name="Thoulutsang Y."/>
            <person name="Thoulutsang D."/>
            <person name="Topham K."/>
            <person name="Topping I."/>
            <person name="Tsamla T."/>
            <person name="Vassiliev H."/>
            <person name="Vo A."/>
            <person name="Wangchuk T."/>
            <person name="Wangdi T."/>
            <person name="Weiand M."/>
            <person name="Wilkinson J."/>
            <person name="Wilson A."/>
            <person name="Yadav S."/>
            <person name="Young G."/>
            <person name="Yu Q."/>
            <person name="Zembek L."/>
            <person name="Zhong D."/>
            <person name="Zimmer A."/>
            <person name="Zwirko Z."/>
            <person name="Jaffe D.B."/>
            <person name="Alvarez P."/>
            <person name="Brockman W."/>
            <person name="Butler J."/>
            <person name="Chin C."/>
            <person name="Gnerre S."/>
            <person name="Grabherr M."/>
            <person name="Kleber M."/>
            <person name="Mauceli E."/>
            <person name="MacCallum I."/>
        </authorList>
    </citation>
    <scope>NUCLEOTIDE SEQUENCE [LARGE SCALE GENOMIC DNA]</scope>
    <source>
        <strain evidence="3">Tucson 15010-1051.87</strain>
    </source>
</reference>
<protein>
    <recommendedName>
        <fullName evidence="4">Telomere-binding protein cav</fullName>
    </recommendedName>
</protein>
<dbReference type="HOGENOM" id="CLU_059636_0_0_1"/>
<dbReference type="OMA" id="QINSESM"/>
<dbReference type="PhylomeDB" id="B4MBW7"/>
<dbReference type="KEGG" id="dvi:6635053"/>
<dbReference type="InParanoid" id="B4MBW7"/>
<dbReference type="STRING" id="7244.B4MBW7"/>
<feature type="region of interest" description="Disordered" evidence="1">
    <location>
        <begin position="148"/>
        <end position="186"/>
    </location>
</feature>
<sequence length="301" mass="33889">MMARCLSELLIKYQHAEEAKILSIADELDGDDKELVRKLYEPLKITSEDLTREYTQDEKRKLCLRTKVRVNMTLFNCVWEAKRRLEKKGRLANRSERFINAMLVKAVAKKMVLPYTPDEIAKCNHIRQCQLKKENNCRLNRWHRESTQATVLPDSNESSSQLPAQMPDQAASSGEQKSSASASALQYPASLDSQNSASTLGIFTNNPEMWVMEESQDTVGKLEVEAHTENSSLHEYGPDADWAEAAVQINTESITIGTLDLDVQTPQTQSQPIVSTTEDYALFNTQVPATSTQTPCSEPFL</sequence>
<name>B4MBW7_DROVI</name>
<organism evidence="2 3">
    <name type="scientific">Drosophila virilis</name>
    <name type="common">Fruit fly</name>
    <dbReference type="NCBI Taxonomy" id="7244"/>
    <lineage>
        <taxon>Eukaryota</taxon>
        <taxon>Metazoa</taxon>
        <taxon>Ecdysozoa</taxon>
        <taxon>Arthropoda</taxon>
        <taxon>Hexapoda</taxon>
        <taxon>Insecta</taxon>
        <taxon>Pterygota</taxon>
        <taxon>Neoptera</taxon>
        <taxon>Endopterygota</taxon>
        <taxon>Diptera</taxon>
        <taxon>Brachycera</taxon>
        <taxon>Muscomorpha</taxon>
        <taxon>Ephydroidea</taxon>
        <taxon>Drosophilidae</taxon>
        <taxon>Drosophila</taxon>
    </lineage>
</organism>
<dbReference type="EMBL" id="CH940656">
    <property type="protein sequence ID" value="EDW58588.1"/>
    <property type="molecule type" value="Genomic_DNA"/>
</dbReference>
<evidence type="ECO:0000256" key="1">
    <source>
        <dbReference type="SAM" id="MobiDB-lite"/>
    </source>
</evidence>
<evidence type="ECO:0000313" key="3">
    <source>
        <dbReference type="Proteomes" id="UP000008792"/>
    </source>
</evidence>
<dbReference type="Proteomes" id="UP000008792">
    <property type="component" value="Unassembled WGS sequence"/>
</dbReference>
<feature type="compositionally biased region" description="Polar residues" evidence="1">
    <location>
        <begin position="148"/>
        <end position="163"/>
    </location>
</feature>
<keyword evidence="3" id="KW-1185">Reference proteome</keyword>
<dbReference type="AlphaFoldDB" id="B4MBW7"/>
<accession>B4MBW7</accession>
<evidence type="ECO:0008006" key="4">
    <source>
        <dbReference type="Google" id="ProtNLM"/>
    </source>
</evidence>
<proteinExistence type="predicted"/>
<feature type="compositionally biased region" description="Low complexity" evidence="1">
    <location>
        <begin position="170"/>
        <end position="184"/>
    </location>
</feature>
<dbReference type="FunCoup" id="B4MBW7">
    <property type="interactions" value="119"/>
</dbReference>
<gene>
    <name evidence="2" type="primary">Dvir\GJ14215</name>
    <name evidence="2" type="ORF">Dvir_GJ14215</name>
</gene>